<sequence>MDFSNMTNVRELLAAGGPVLILLLLLSVYSISVILERFFKLRSSISLSRKLLAYCRHPIRSENYQKVEDACHKDIVKNTPAAALILRLVRERHRSDAELEKISDSIIDWEISKLQRRLTVLGTLGSITPFIGLFGTVIGVMHAFKDLASTTAAGAGASVVAAGIAEALINTAAGLFVAIPAVIAYNYFLSKTNYFAKELESAANEIIYRHNDESGEF</sequence>
<keyword evidence="5 8" id="KW-0653">Protein transport</keyword>
<dbReference type="RefSeq" id="WP_087287726.1">
    <property type="nucleotide sequence ID" value="NZ_NFJD01000002.1"/>
</dbReference>
<keyword evidence="12" id="KW-1185">Reference proteome</keyword>
<dbReference type="AlphaFoldDB" id="A0A1Y4DGM3"/>
<feature type="transmembrane region" description="Helical" evidence="9">
    <location>
        <begin position="164"/>
        <end position="188"/>
    </location>
</feature>
<reference evidence="12" key="1">
    <citation type="submission" date="2017-04" db="EMBL/GenBank/DDBJ databases">
        <title>Function of individual gut microbiota members based on whole genome sequencing of pure cultures obtained from chicken caecum.</title>
        <authorList>
            <person name="Medvecky M."/>
            <person name="Cejkova D."/>
            <person name="Polansky O."/>
            <person name="Karasova D."/>
            <person name="Kubasova T."/>
            <person name="Cizek A."/>
            <person name="Rychlik I."/>
        </authorList>
    </citation>
    <scope>NUCLEOTIDE SEQUENCE [LARGE SCALE GENOMIC DNA]</scope>
    <source>
        <strain evidence="12">An273</strain>
    </source>
</reference>
<keyword evidence="4 9" id="KW-0812">Transmembrane</keyword>
<evidence type="ECO:0000256" key="5">
    <source>
        <dbReference type="ARBA" id="ARBA00022927"/>
    </source>
</evidence>
<dbReference type="Pfam" id="PF01618">
    <property type="entry name" value="MotA_ExbB"/>
    <property type="match status" value="1"/>
</dbReference>
<name>A0A1Y4DGM3_9BACT</name>
<organism evidence="11 12">
    <name type="scientific">Candidatus Avelusimicrobium gallicola</name>
    <dbReference type="NCBI Taxonomy" id="2562704"/>
    <lineage>
        <taxon>Bacteria</taxon>
        <taxon>Pseudomonadati</taxon>
        <taxon>Elusimicrobiota</taxon>
        <taxon>Elusimicrobia</taxon>
        <taxon>Elusimicrobiales</taxon>
        <taxon>Elusimicrobiaceae</taxon>
        <taxon>Candidatus Avelusimicrobium</taxon>
    </lineage>
</organism>
<comment type="similarity">
    <text evidence="8">Belongs to the exbB/tolQ family.</text>
</comment>
<comment type="caution">
    <text evidence="11">The sequence shown here is derived from an EMBL/GenBank/DDBJ whole genome shotgun (WGS) entry which is preliminary data.</text>
</comment>
<evidence type="ECO:0000256" key="1">
    <source>
        <dbReference type="ARBA" id="ARBA00004651"/>
    </source>
</evidence>
<dbReference type="Proteomes" id="UP000196368">
    <property type="component" value="Unassembled WGS sequence"/>
</dbReference>
<evidence type="ECO:0000256" key="6">
    <source>
        <dbReference type="ARBA" id="ARBA00022989"/>
    </source>
</evidence>
<evidence type="ECO:0000259" key="10">
    <source>
        <dbReference type="Pfam" id="PF01618"/>
    </source>
</evidence>
<dbReference type="InterPro" id="IPR050790">
    <property type="entry name" value="ExbB/TolQ_transport"/>
</dbReference>
<keyword evidence="2 8" id="KW-0813">Transport</keyword>
<comment type="subcellular location">
    <subcellularLocation>
        <location evidence="1">Cell membrane</location>
        <topology evidence="1">Multi-pass membrane protein</topology>
    </subcellularLocation>
    <subcellularLocation>
        <location evidence="8">Membrane</location>
        <topology evidence="8">Multi-pass membrane protein</topology>
    </subcellularLocation>
</comment>
<dbReference type="EMBL" id="NFJD01000002">
    <property type="protein sequence ID" value="OUO56819.1"/>
    <property type="molecule type" value="Genomic_DNA"/>
</dbReference>
<keyword evidence="3" id="KW-1003">Cell membrane</keyword>
<dbReference type="PANTHER" id="PTHR30625:SF15">
    <property type="entry name" value="BIOPOLYMER TRANSPORT PROTEIN EXBB"/>
    <property type="match status" value="1"/>
</dbReference>
<feature type="domain" description="MotA/TolQ/ExbB proton channel" evidence="10">
    <location>
        <begin position="81"/>
        <end position="200"/>
    </location>
</feature>
<dbReference type="PANTHER" id="PTHR30625">
    <property type="entry name" value="PROTEIN TOLQ"/>
    <property type="match status" value="1"/>
</dbReference>
<dbReference type="OrthoDB" id="9785627at2"/>
<evidence type="ECO:0000256" key="3">
    <source>
        <dbReference type="ARBA" id="ARBA00022475"/>
    </source>
</evidence>
<evidence type="ECO:0000256" key="7">
    <source>
        <dbReference type="ARBA" id="ARBA00023136"/>
    </source>
</evidence>
<keyword evidence="7 9" id="KW-0472">Membrane</keyword>
<dbReference type="GO" id="GO:0017038">
    <property type="term" value="P:protein import"/>
    <property type="evidence" value="ECO:0007669"/>
    <property type="project" value="TreeGrafter"/>
</dbReference>
<protein>
    <recommendedName>
        <fullName evidence="10">MotA/TolQ/ExbB proton channel domain-containing protein</fullName>
    </recommendedName>
</protein>
<evidence type="ECO:0000256" key="8">
    <source>
        <dbReference type="RuleBase" id="RU004057"/>
    </source>
</evidence>
<dbReference type="InterPro" id="IPR002898">
    <property type="entry name" value="MotA_ExbB_proton_chnl"/>
</dbReference>
<feature type="transmembrane region" description="Helical" evidence="9">
    <location>
        <begin position="118"/>
        <end position="144"/>
    </location>
</feature>
<evidence type="ECO:0000313" key="11">
    <source>
        <dbReference type="EMBL" id="OUO56819.1"/>
    </source>
</evidence>
<keyword evidence="6 9" id="KW-1133">Transmembrane helix</keyword>
<evidence type="ECO:0000256" key="4">
    <source>
        <dbReference type="ARBA" id="ARBA00022692"/>
    </source>
</evidence>
<gene>
    <name evidence="11" type="ORF">B5F75_02955</name>
</gene>
<accession>A0A1Y4DGM3</accession>
<proteinExistence type="inferred from homology"/>
<feature type="transmembrane region" description="Helical" evidence="9">
    <location>
        <begin position="12"/>
        <end position="35"/>
    </location>
</feature>
<dbReference type="GO" id="GO:0005886">
    <property type="term" value="C:plasma membrane"/>
    <property type="evidence" value="ECO:0007669"/>
    <property type="project" value="UniProtKB-SubCell"/>
</dbReference>
<evidence type="ECO:0000256" key="9">
    <source>
        <dbReference type="SAM" id="Phobius"/>
    </source>
</evidence>
<evidence type="ECO:0000256" key="2">
    <source>
        <dbReference type="ARBA" id="ARBA00022448"/>
    </source>
</evidence>
<evidence type="ECO:0000313" key="12">
    <source>
        <dbReference type="Proteomes" id="UP000196368"/>
    </source>
</evidence>